<evidence type="ECO:0000256" key="10">
    <source>
        <dbReference type="ARBA" id="ARBA00022597"/>
    </source>
</evidence>
<dbReference type="InterPro" id="IPR015813">
    <property type="entry name" value="Pyrv/PenolPyrv_kinase-like_dom"/>
</dbReference>
<dbReference type="InterPro" id="IPR023151">
    <property type="entry name" value="PEP_util_CS"/>
</dbReference>
<evidence type="ECO:0000256" key="12">
    <source>
        <dbReference type="ARBA" id="ARBA00022683"/>
    </source>
</evidence>
<comment type="subcellular location">
    <subcellularLocation>
        <location evidence="4 17">Cytoplasm</location>
    </subcellularLocation>
</comment>
<dbReference type="EMBL" id="WUQX01000001">
    <property type="protein sequence ID" value="MXP78177.1"/>
    <property type="molecule type" value="Genomic_DNA"/>
</dbReference>
<dbReference type="SUPFAM" id="SSF52009">
    <property type="entry name" value="Phosphohistidine domain"/>
    <property type="match status" value="1"/>
</dbReference>
<comment type="cofactor">
    <cofactor evidence="2 17 20">
        <name>Mg(2+)</name>
        <dbReference type="ChEBI" id="CHEBI:18420"/>
    </cofactor>
</comment>
<dbReference type="EC" id="2.7.3.9" evidence="6 17"/>
<protein>
    <recommendedName>
        <fullName evidence="7 17">Phosphoenolpyruvate-protein phosphotransferase</fullName>
        <ecNumber evidence="6 17">2.7.3.9</ecNumber>
    </recommendedName>
    <alternativeName>
        <fullName evidence="16 17">Phosphotransferase system, enzyme I</fullName>
    </alternativeName>
</protein>
<dbReference type="NCBIfam" id="TIGR01417">
    <property type="entry name" value="PTS_I_fam"/>
    <property type="match status" value="1"/>
</dbReference>
<feature type="binding site" evidence="20">
    <location>
        <position position="429"/>
    </location>
    <ligand>
        <name>Mg(2+)</name>
        <dbReference type="ChEBI" id="CHEBI:18420"/>
    </ligand>
</feature>
<evidence type="ECO:0000256" key="17">
    <source>
        <dbReference type="PIRNR" id="PIRNR000732"/>
    </source>
</evidence>
<comment type="similarity">
    <text evidence="5 17">Belongs to the PEP-utilizing enzyme family.</text>
</comment>
<comment type="caution">
    <text evidence="25">The sequence shown here is derived from an EMBL/GenBank/DDBJ whole genome shotgun (WGS) entry which is preliminary data.</text>
</comment>
<dbReference type="Gene3D" id="3.50.30.10">
    <property type="entry name" value="Phosphohistidine domain"/>
    <property type="match status" value="1"/>
</dbReference>
<evidence type="ECO:0000256" key="15">
    <source>
        <dbReference type="ARBA" id="ARBA00022842"/>
    </source>
</evidence>
<dbReference type="SUPFAM" id="SSF47831">
    <property type="entry name" value="Enzyme I of the PEP:sugar phosphotransferase system HPr-binding (sub)domain"/>
    <property type="match status" value="1"/>
</dbReference>
<keyword evidence="10 17" id="KW-0762">Sugar transport</keyword>
<evidence type="ECO:0000256" key="21">
    <source>
        <dbReference type="SAM" id="Coils"/>
    </source>
</evidence>
<dbReference type="Gene3D" id="1.10.274.10">
    <property type="entry name" value="PtsI, HPr-binding domain"/>
    <property type="match status" value="1"/>
</dbReference>
<evidence type="ECO:0000256" key="5">
    <source>
        <dbReference type="ARBA" id="ARBA00007837"/>
    </source>
</evidence>
<keyword evidence="9 17" id="KW-0963">Cytoplasm</keyword>
<feature type="binding site" evidence="19">
    <location>
        <position position="463"/>
    </location>
    <ligand>
        <name>phosphoenolpyruvate</name>
        <dbReference type="ChEBI" id="CHEBI:58702"/>
    </ligand>
</feature>
<dbReference type="PIRSF" id="PIRSF000732">
    <property type="entry name" value="PTS_enzyme_I"/>
    <property type="match status" value="1"/>
</dbReference>
<dbReference type="AlphaFoldDB" id="A0A7X3SL42"/>
<dbReference type="PRINTS" id="PR01736">
    <property type="entry name" value="PHPHTRNFRASE"/>
</dbReference>
<evidence type="ECO:0000256" key="2">
    <source>
        <dbReference type="ARBA" id="ARBA00001946"/>
    </source>
</evidence>
<dbReference type="GO" id="GO:0009401">
    <property type="term" value="P:phosphoenolpyruvate-dependent sugar phosphotransferase system"/>
    <property type="evidence" value="ECO:0007669"/>
    <property type="project" value="UniProtKB-KW"/>
</dbReference>
<dbReference type="InterPro" id="IPR008279">
    <property type="entry name" value="PEP-util_enz_mobile_dom"/>
</dbReference>
<dbReference type="SUPFAM" id="SSF51621">
    <property type="entry name" value="Phosphoenolpyruvate/pyruvate domain"/>
    <property type="match status" value="1"/>
</dbReference>
<keyword evidence="13 17" id="KW-0479">Metal-binding</keyword>
<dbReference type="InterPro" id="IPR008731">
    <property type="entry name" value="PTS_EIN"/>
</dbReference>
<name>A0A7X3SL42_9FIRM</name>
<keyword evidence="12 17" id="KW-0598">Phosphotransferase system</keyword>
<feature type="binding site" evidence="19">
    <location>
        <position position="331"/>
    </location>
    <ligand>
        <name>phosphoenolpyruvate</name>
        <dbReference type="ChEBI" id="CHEBI:58702"/>
    </ligand>
</feature>
<dbReference type="InterPro" id="IPR000121">
    <property type="entry name" value="PEP_util_C"/>
</dbReference>
<evidence type="ECO:0000259" key="22">
    <source>
        <dbReference type="Pfam" id="PF00391"/>
    </source>
</evidence>
<dbReference type="GO" id="GO:0016301">
    <property type="term" value="F:kinase activity"/>
    <property type="evidence" value="ECO:0007669"/>
    <property type="project" value="UniProtKB-KW"/>
</dbReference>
<dbReference type="Pfam" id="PF00391">
    <property type="entry name" value="PEP-utilizers"/>
    <property type="match status" value="1"/>
</dbReference>
<evidence type="ECO:0000313" key="25">
    <source>
        <dbReference type="EMBL" id="MXP78177.1"/>
    </source>
</evidence>
<evidence type="ECO:0000256" key="18">
    <source>
        <dbReference type="PIRSR" id="PIRSR000732-1"/>
    </source>
</evidence>
<dbReference type="InterPro" id="IPR036618">
    <property type="entry name" value="PtsI_HPr-bd_sf"/>
</dbReference>
<dbReference type="Pfam" id="PF02896">
    <property type="entry name" value="PEP-utilizers_C"/>
    <property type="match status" value="1"/>
</dbReference>
<dbReference type="PROSITE" id="PS00742">
    <property type="entry name" value="PEP_ENZYMES_2"/>
    <property type="match status" value="1"/>
</dbReference>
<keyword evidence="11 17" id="KW-0808">Transferase</keyword>
<keyword evidence="21" id="KW-0175">Coiled coil</keyword>
<feature type="active site" description="Tele-phosphohistidine intermediate" evidence="18">
    <location>
        <position position="188"/>
    </location>
</feature>
<feature type="domain" description="Phosphotransferase system enzyme I N-terminal" evidence="24">
    <location>
        <begin position="6"/>
        <end position="126"/>
    </location>
</feature>
<dbReference type="InterPro" id="IPR040442">
    <property type="entry name" value="Pyrv_kinase-like_dom_sf"/>
</dbReference>
<gene>
    <name evidence="25" type="primary">ptsP</name>
    <name evidence="25" type="ORF">GN277_23305</name>
</gene>
<feature type="domain" description="PEP-utilising enzyme C-terminal" evidence="23">
    <location>
        <begin position="253"/>
        <end position="538"/>
    </location>
</feature>
<evidence type="ECO:0000256" key="6">
    <source>
        <dbReference type="ARBA" id="ARBA00012232"/>
    </source>
</evidence>
<feature type="coiled-coil region" evidence="21">
    <location>
        <begin position="37"/>
        <end position="64"/>
    </location>
</feature>
<feature type="binding site" evidence="19">
    <location>
        <position position="295"/>
    </location>
    <ligand>
        <name>phosphoenolpyruvate</name>
        <dbReference type="ChEBI" id="CHEBI:58702"/>
    </ligand>
</feature>
<evidence type="ECO:0000259" key="23">
    <source>
        <dbReference type="Pfam" id="PF02896"/>
    </source>
</evidence>
<feature type="binding site" evidence="19">
    <location>
        <begin position="452"/>
        <end position="453"/>
    </location>
    <ligand>
        <name>phosphoenolpyruvate</name>
        <dbReference type="ChEBI" id="CHEBI:58702"/>
    </ligand>
</feature>
<reference evidence="25 26" key="1">
    <citation type="submission" date="2019-12" db="EMBL/GenBank/DDBJ databases">
        <title>Sporaefaciens musculi gen. nov., sp. nov., a novel bacterium isolated from the caecum of an obese mouse.</title>
        <authorList>
            <person name="Rasmussen T.S."/>
            <person name="Streidl T."/>
            <person name="Hitch T.C.A."/>
            <person name="Wortmann E."/>
            <person name="Deptula P."/>
            <person name="Hansen M."/>
            <person name="Nielsen D.S."/>
            <person name="Clavel T."/>
            <person name="Vogensen F.K."/>
        </authorList>
    </citation>
    <scope>NUCLEOTIDE SEQUENCE [LARGE SCALE GENOMIC DNA]</scope>
    <source>
        <strain evidence="25 26">WCA-9-b2</strain>
    </source>
</reference>
<evidence type="ECO:0000256" key="11">
    <source>
        <dbReference type="ARBA" id="ARBA00022679"/>
    </source>
</evidence>
<dbReference type="GO" id="GO:0005737">
    <property type="term" value="C:cytoplasm"/>
    <property type="evidence" value="ECO:0007669"/>
    <property type="project" value="UniProtKB-SubCell"/>
</dbReference>
<evidence type="ECO:0000256" key="8">
    <source>
        <dbReference type="ARBA" id="ARBA00022448"/>
    </source>
</evidence>
<evidence type="ECO:0000256" key="14">
    <source>
        <dbReference type="ARBA" id="ARBA00022777"/>
    </source>
</evidence>
<keyword evidence="26" id="KW-1185">Reference proteome</keyword>
<keyword evidence="15 17" id="KW-0460">Magnesium</keyword>
<feature type="domain" description="PEP-utilising enzyme mobile" evidence="22">
    <location>
        <begin position="152"/>
        <end position="224"/>
    </location>
</feature>
<evidence type="ECO:0000256" key="16">
    <source>
        <dbReference type="ARBA" id="ARBA00033235"/>
    </source>
</evidence>
<keyword evidence="25" id="KW-0670">Pyruvate</keyword>
<evidence type="ECO:0000259" key="24">
    <source>
        <dbReference type="Pfam" id="PF05524"/>
    </source>
</evidence>
<evidence type="ECO:0000256" key="9">
    <source>
        <dbReference type="ARBA" id="ARBA00022490"/>
    </source>
</evidence>
<accession>A0A7X3SL42</accession>
<evidence type="ECO:0000256" key="4">
    <source>
        <dbReference type="ARBA" id="ARBA00004496"/>
    </source>
</evidence>
<keyword evidence="14 17" id="KW-0418">Kinase</keyword>
<evidence type="ECO:0000256" key="13">
    <source>
        <dbReference type="ARBA" id="ARBA00022723"/>
    </source>
</evidence>
<evidence type="ECO:0000256" key="7">
    <source>
        <dbReference type="ARBA" id="ARBA00016544"/>
    </source>
</evidence>
<dbReference type="Proteomes" id="UP000460412">
    <property type="component" value="Unassembled WGS sequence"/>
</dbReference>
<dbReference type="InterPro" id="IPR024692">
    <property type="entry name" value="PTS_EI"/>
</dbReference>
<comment type="function">
    <text evidence="3 17">General (non sugar-specific) component of the phosphoenolpyruvate-dependent sugar phosphotransferase system (sugar PTS). This major carbohydrate active-transport system catalyzes the phosphorylation of incoming sugar substrates concomitantly with their translocation across the cell membrane. Enzyme I transfers the phosphoryl group from phosphoenolpyruvate (PEP) to the phosphoryl carrier protein (HPr).</text>
</comment>
<evidence type="ECO:0000313" key="26">
    <source>
        <dbReference type="Proteomes" id="UP000460412"/>
    </source>
</evidence>
<dbReference type="InterPro" id="IPR036637">
    <property type="entry name" value="Phosphohistidine_dom_sf"/>
</dbReference>
<dbReference type="InterPro" id="IPR050499">
    <property type="entry name" value="PEP-utilizing_PTS_enzyme"/>
</dbReference>
<dbReference type="Pfam" id="PF05524">
    <property type="entry name" value="PEP-utilisers_N"/>
    <property type="match status" value="1"/>
</dbReference>
<dbReference type="InterPro" id="IPR006318">
    <property type="entry name" value="PTS_EI-like"/>
</dbReference>
<organism evidence="25 26">
    <name type="scientific">Sporofaciens musculi</name>
    <dbReference type="NCBI Taxonomy" id="2681861"/>
    <lineage>
        <taxon>Bacteria</taxon>
        <taxon>Bacillati</taxon>
        <taxon>Bacillota</taxon>
        <taxon>Clostridia</taxon>
        <taxon>Lachnospirales</taxon>
        <taxon>Lachnospiraceae</taxon>
        <taxon>Sporofaciens</taxon>
    </lineage>
</organism>
<feature type="binding site" evidence="20">
    <location>
        <position position="453"/>
    </location>
    <ligand>
        <name>Mg(2+)</name>
        <dbReference type="ChEBI" id="CHEBI:18420"/>
    </ligand>
</feature>
<dbReference type="Gene3D" id="3.20.20.60">
    <property type="entry name" value="Phosphoenolpyruvate-binding domains"/>
    <property type="match status" value="1"/>
</dbReference>
<dbReference type="PANTHER" id="PTHR46244">
    <property type="entry name" value="PHOSPHOENOLPYRUVATE-PROTEIN PHOSPHOTRANSFERASE"/>
    <property type="match status" value="1"/>
</dbReference>
<dbReference type="RefSeq" id="WP_159754438.1">
    <property type="nucleotide sequence ID" value="NZ_CASSPE010000006.1"/>
</dbReference>
<evidence type="ECO:0000256" key="1">
    <source>
        <dbReference type="ARBA" id="ARBA00000683"/>
    </source>
</evidence>
<sequence length="541" mass="61756">MQQFSGKSVCKGMAYGPVTVLRSPKQHIRHDKIWDVKAELERVNSAVECARKELQSLYERASQEIGISGGEIFQVHRMILEDEEYLKAVRHTIQTEMVNAEYAVEFTSERYGDMFFRMKDDYMRARAMDIKDVSDRLLRVLNGREDTRRSLDEPAIIVADDLSPSETMGFCREKVLAFVTVRGSTNSHTAILARLMNIPALVGVPVDLGEIQDGIRAFVDGFEGMVTFEPDEDVYRKANERMEDEQEKLCLFQKLKGKESITPGGKRILICANIGSVRDVERALENDAEGIGLFRSEFLYLGRKDFPTEEEQFQAYRQAAQQMAGKEVIIRTLDMGADKQAEYFGLGREENPAMGFRAIRICLKQPEILKTQLRALLRAAVYGNISVIYPMIISVEEVKRIFEIAQEVREELESKRIPYRYPRQGVMIETPAAVMVSDELARLVDFFSIGTNDLTQYTLAVDRQNEKLCDFYDPHHKAIMRMIRIVTEHAHKYGKKVGICGELGADTSLTEEFVRMGIDELSVVPSMVLKLRKIVRELKDD</sequence>
<dbReference type="PANTHER" id="PTHR46244:SF3">
    <property type="entry name" value="PHOSPHOENOLPYRUVATE-PROTEIN PHOSPHOTRANSFERASE"/>
    <property type="match status" value="1"/>
</dbReference>
<keyword evidence="8 17" id="KW-0813">Transport</keyword>
<evidence type="ECO:0000256" key="20">
    <source>
        <dbReference type="PIRSR" id="PIRSR000732-3"/>
    </source>
</evidence>
<dbReference type="GO" id="GO:0008965">
    <property type="term" value="F:phosphoenolpyruvate-protein phosphotransferase activity"/>
    <property type="evidence" value="ECO:0007669"/>
    <property type="project" value="UniProtKB-EC"/>
</dbReference>
<dbReference type="GO" id="GO:0046872">
    <property type="term" value="F:metal ion binding"/>
    <property type="evidence" value="ECO:0007669"/>
    <property type="project" value="UniProtKB-KW"/>
</dbReference>
<evidence type="ECO:0000256" key="3">
    <source>
        <dbReference type="ARBA" id="ARBA00002728"/>
    </source>
</evidence>
<feature type="active site" description="Proton donor" evidence="18">
    <location>
        <position position="500"/>
    </location>
</feature>
<comment type="catalytic activity">
    <reaction evidence="1 17">
        <text>L-histidyl-[protein] + phosphoenolpyruvate = N(pros)-phospho-L-histidyl-[protein] + pyruvate</text>
        <dbReference type="Rhea" id="RHEA:23880"/>
        <dbReference type="Rhea" id="RHEA-COMP:9745"/>
        <dbReference type="Rhea" id="RHEA-COMP:9746"/>
        <dbReference type="ChEBI" id="CHEBI:15361"/>
        <dbReference type="ChEBI" id="CHEBI:29979"/>
        <dbReference type="ChEBI" id="CHEBI:58702"/>
        <dbReference type="ChEBI" id="CHEBI:64837"/>
        <dbReference type="EC" id="2.7.3.9"/>
    </reaction>
</comment>
<proteinExistence type="inferred from homology"/>
<evidence type="ECO:0000256" key="19">
    <source>
        <dbReference type="PIRSR" id="PIRSR000732-2"/>
    </source>
</evidence>